<reference evidence="6 7" key="1">
    <citation type="submission" date="2023-02" db="EMBL/GenBank/DDBJ databases">
        <title>Dictyobacter halimunensis sp. nov., a new member of the class Ktedonobacteria from forest soil in a geothermal area.</title>
        <authorList>
            <person name="Rachmania M.K."/>
            <person name="Ningsih F."/>
            <person name="Sakai Y."/>
            <person name="Yabe S."/>
            <person name="Yokota A."/>
            <person name="Sjamsuridzal W."/>
        </authorList>
    </citation>
    <scope>NUCLEOTIDE SEQUENCE [LARGE SCALE GENOMIC DNA]</scope>
    <source>
        <strain evidence="6 7">S3.2.2.5</strain>
    </source>
</reference>
<dbReference type="Pfam" id="PF02801">
    <property type="entry name" value="Ketoacyl-synt_C"/>
    <property type="match status" value="1"/>
</dbReference>
<dbReference type="CDD" id="cd00834">
    <property type="entry name" value="KAS_I_II"/>
    <property type="match status" value="1"/>
</dbReference>
<gene>
    <name evidence="6" type="ORF">KDH_58100</name>
</gene>
<comment type="similarity">
    <text evidence="1 4">Belongs to the thiolase-like superfamily. Beta-ketoacyl-ACP synthases family.</text>
</comment>
<keyword evidence="3" id="KW-0012">Acyltransferase</keyword>
<dbReference type="PROSITE" id="PS52004">
    <property type="entry name" value="KS3_2"/>
    <property type="match status" value="1"/>
</dbReference>
<dbReference type="InterPro" id="IPR014030">
    <property type="entry name" value="Ketoacyl_synth_N"/>
</dbReference>
<dbReference type="Pfam" id="PF00109">
    <property type="entry name" value="ketoacyl-synt"/>
    <property type="match status" value="1"/>
</dbReference>
<keyword evidence="2 4" id="KW-0808">Transferase</keyword>
<proteinExistence type="inferred from homology"/>
<dbReference type="PANTHER" id="PTHR11712:SF322">
    <property type="entry name" value="POLYKETIDE BETA-KETOACYL SYNTHASE 2-RELATED"/>
    <property type="match status" value="1"/>
</dbReference>
<dbReference type="RefSeq" id="WP_338255423.1">
    <property type="nucleotide sequence ID" value="NZ_BSRI01000002.1"/>
</dbReference>
<feature type="domain" description="Ketosynthase family 3 (KS3)" evidence="5">
    <location>
        <begin position="7"/>
        <end position="411"/>
    </location>
</feature>
<dbReference type="InterPro" id="IPR016039">
    <property type="entry name" value="Thiolase-like"/>
</dbReference>
<dbReference type="SUPFAM" id="SSF53901">
    <property type="entry name" value="Thiolase-like"/>
    <property type="match status" value="2"/>
</dbReference>
<keyword evidence="7" id="KW-1185">Reference proteome</keyword>
<dbReference type="InterPro" id="IPR014031">
    <property type="entry name" value="Ketoacyl_synth_C"/>
</dbReference>
<evidence type="ECO:0000256" key="2">
    <source>
        <dbReference type="ARBA" id="ARBA00022679"/>
    </source>
</evidence>
<dbReference type="InterPro" id="IPR000794">
    <property type="entry name" value="Beta-ketoacyl_synthase"/>
</dbReference>
<dbReference type="SMART" id="SM00825">
    <property type="entry name" value="PKS_KS"/>
    <property type="match status" value="1"/>
</dbReference>
<evidence type="ECO:0000313" key="6">
    <source>
        <dbReference type="EMBL" id="GLV58982.1"/>
    </source>
</evidence>
<protein>
    <submittedName>
        <fullName evidence="6">3-oxoacyl-[acyl-carrier-protein] synthase 2</fullName>
    </submittedName>
</protein>
<evidence type="ECO:0000313" key="7">
    <source>
        <dbReference type="Proteomes" id="UP001344906"/>
    </source>
</evidence>
<name>A0ABQ6FXI1_9CHLR</name>
<sequence>MNKQRQQRRVVVSGLGVVSPSGIGQQAFWNATSNGTSGISALHHEGNVPIRVAGVVRDFLVEDYIERKLALRTDRMTHFALAAIDEALRDARLRLEQEDAERVGAVIANTMGGVEFVLQQIESLYQRGPRFMSAYTAIAWLHVANVGQTAIRYRIQGYCKTPVNDTVGGLDALGMAYRAIRRGTADVIIAGGCEAFLNPFILLILAQQGQYVTSSDPAGYRPFDRRASGMILAEGAGICILEEYEHARARGATIYGEVVGYGQTTDALGLQPPSHDGTRYARAIEQALGDIPIEEMAYLSLDGRAIPASDRGESEALRQVFGEFLPQIPASVPRSMFGHSYAAAGAIDAIMALLALKHGCIPPTINCEELDPQHGLRLVRDQAYQLSEQRVVALVGGRGAGGANVALALRKES</sequence>
<dbReference type="Gene3D" id="3.40.47.10">
    <property type="match status" value="2"/>
</dbReference>
<dbReference type="PANTHER" id="PTHR11712">
    <property type="entry name" value="POLYKETIDE SYNTHASE-RELATED"/>
    <property type="match status" value="1"/>
</dbReference>
<evidence type="ECO:0000256" key="1">
    <source>
        <dbReference type="ARBA" id="ARBA00008467"/>
    </source>
</evidence>
<evidence type="ECO:0000256" key="4">
    <source>
        <dbReference type="RuleBase" id="RU003694"/>
    </source>
</evidence>
<dbReference type="EMBL" id="BSRI01000002">
    <property type="protein sequence ID" value="GLV58982.1"/>
    <property type="molecule type" value="Genomic_DNA"/>
</dbReference>
<accession>A0ABQ6FXI1</accession>
<evidence type="ECO:0000256" key="3">
    <source>
        <dbReference type="ARBA" id="ARBA00023315"/>
    </source>
</evidence>
<dbReference type="InterPro" id="IPR020841">
    <property type="entry name" value="PKS_Beta-ketoAc_synthase_dom"/>
</dbReference>
<organism evidence="6 7">
    <name type="scientific">Dictyobacter halimunensis</name>
    <dbReference type="NCBI Taxonomy" id="3026934"/>
    <lineage>
        <taxon>Bacteria</taxon>
        <taxon>Bacillati</taxon>
        <taxon>Chloroflexota</taxon>
        <taxon>Ktedonobacteria</taxon>
        <taxon>Ktedonobacterales</taxon>
        <taxon>Dictyobacteraceae</taxon>
        <taxon>Dictyobacter</taxon>
    </lineage>
</organism>
<dbReference type="Proteomes" id="UP001344906">
    <property type="component" value="Unassembled WGS sequence"/>
</dbReference>
<evidence type="ECO:0000259" key="5">
    <source>
        <dbReference type="PROSITE" id="PS52004"/>
    </source>
</evidence>
<comment type="caution">
    <text evidence="6">The sequence shown here is derived from an EMBL/GenBank/DDBJ whole genome shotgun (WGS) entry which is preliminary data.</text>
</comment>